<dbReference type="EMBL" id="JADIKF010000040">
    <property type="protein sequence ID" value="MBM7131631.1"/>
    <property type="molecule type" value="Genomic_DNA"/>
</dbReference>
<protein>
    <recommendedName>
        <fullName evidence="3">Phosphate-selective porin O and P</fullName>
    </recommendedName>
</protein>
<proteinExistence type="predicted"/>
<accession>A0ABS2KKD6</accession>
<evidence type="ECO:0008006" key="3">
    <source>
        <dbReference type="Google" id="ProtNLM"/>
    </source>
</evidence>
<evidence type="ECO:0000313" key="2">
    <source>
        <dbReference type="Proteomes" id="UP001430193"/>
    </source>
</evidence>
<sequence>MPALAAGLLSPVLIGFSADALAVKVTDNLDLGGALRVRLDNDPGRGVHEIGLDTVMFSAKYDSDSWIGAARYRFYGKSYPYQYVRRFGDISFAEYAWIGYKFDSRKQLQLGLNQVPFGLQPYYSSTFYETLGNVIGLEDVWQLGAKYIQSVDDWNFQFGYYVRAAWPGAGTSNGSTYSIVVTPADPGVAGGSRNDERGLAIARAARKVDIGHLKGEAGVSVMSSSLYNRDTHRYGRRNAFAVHYAANQGPWGVQLQYARQQMSPRNPGDNGTVSFGGYDGSFNVASSGNFYTGDLSYSLPGAYAGGWISGMKLYANYSLYEKSRNDFRNSQRFILGTSFTLKKVWIAVEWLNGRNDPYLGGSSYAQSAAAGGINGWKGQFYTNIGYYF</sequence>
<keyword evidence="2" id="KW-1185">Reference proteome</keyword>
<dbReference type="Proteomes" id="UP001430193">
    <property type="component" value="Unassembled WGS sequence"/>
</dbReference>
<gene>
    <name evidence="1" type="ORF">ISS99_19075</name>
</gene>
<name>A0ABS2KKD6_9GAMM</name>
<comment type="caution">
    <text evidence="1">The sequence shown here is derived from an EMBL/GenBank/DDBJ whole genome shotgun (WGS) entry which is preliminary data.</text>
</comment>
<evidence type="ECO:0000313" key="1">
    <source>
        <dbReference type="EMBL" id="MBM7131631.1"/>
    </source>
</evidence>
<reference evidence="1" key="1">
    <citation type="submission" date="2020-10" db="EMBL/GenBank/DDBJ databases">
        <title>Phylogeny of dyella-like bacteria.</title>
        <authorList>
            <person name="Fu J."/>
        </authorList>
    </citation>
    <scope>NUCLEOTIDE SEQUENCE</scope>
    <source>
        <strain evidence="1">DHON07</strain>
    </source>
</reference>
<organism evidence="1 2">
    <name type="scientific">Dyella mobilis</name>
    <dbReference type="NCBI Taxonomy" id="1849582"/>
    <lineage>
        <taxon>Bacteria</taxon>
        <taxon>Pseudomonadati</taxon>
        <taxon>Pseudomonadota</taxon>
        <taxon>Gammaproteobacteria</taxon>
        <taxon>Lysobacterales</taxon>
        <taxon>Rhodanobacteraceae</taxon>
        <taxon>Dyella</taxon>
    </lineage>
</organism>